<protein>
    <submittedName>
        <fullName evidence="1">Uncharacterized protein</fullName>
    </submittedName>
</protein>
<dbReference type="Proteomes" id="UP000288805">
    <property type="component" value="Unassembled WGS sequence"/>
</dbReference>
<name>A0A438FMT0_VITVI</name>
<dbReference type="AlphaFoldDB" id="A0A438FMT0"/>
<dbReference type="EMBL" id="QGNW01000842">
    <property type="protein sequence ID" value="RVW61259.1"/>
    <property type="molecule type" value="Genomic_DNA"/>
</dbReference>
<accession>A0A438FMT0</accession>
<reference evidence="1 2" key="1">
    <citation type="journal article" date="2018" name="PLoS Genet.">
        <title>Population sequencing reveals clonal diversity and ancestral inbreeding in the grapevine cultivar Chardonnay.</title>
        <authorList>
            <person name="Roach M.J."/>
            <person name="Johnson D.L."/>
            <person name="Bohlmann J."/>
            <person name="van Vuuren H.J."/>
            <person name="Jones S.J."/>
            <person name="Pretorius I.S."/>
            <person name="Schmidt S.A."/>
            <person name="Borneman A.R."/>
        </authorList>
    </citation>
    <scope>NUCLEOTIDE SEQUENCE [LARGE SCALE GENOMIC DNA]</scope>
    <source>
        <strain evidence="2">cv. Chardonnay</strain>
        <tissue evidence="1">Leaf</tissue>
    </source>
</reference>
<organism evidence="1 2">
    <name type="scientific">Vitis vinifera</name>
    <name type="common">Grape</name>
    <dbReference type="NCBI Taxonomy" id="29760"/>
    <lineage>
        <taxon>Eukaryota</taxon>
        <taxon>Viridiplantae</taxon>
        <taxon>Streptophyta</taxon>
        <taxon>Embryophyta</taxon>
        <taxon>Tracheophyta</taxon>
        <taxon>Spermatophyta</taxon>
        <taxon>Magnoliopsida</taxon>
        <taxon>eudicotyledons</taxon>
        <taxon>Gunneridae</taxon>
        <taxon>Pentapetalae</taxon>
        <taxon>rosids</taxon>
        <taxon>Vitales</taxon>
        <taxon>Vitaceae</taxon>
        <taxon>Viteae</taxon>
        <taxon>Vitis</taxon>
    </lineage>
</organism>
<evidence type="ECO:0000313" key="1">
    <source>
        <dbReference type="EMBL" id="RVW61259.1"/>
    </source>
</evidence>
<evidence type="ECO:0000313" key="2">
    <source>
        <dbReference type="Proteomes" id="UP000288805"/>
    </source>
</evidence>
<gene>
    <name evidence="1" type="ORF">CK203_020570</name>
</gene>
<sequence length="145" mass="17052">MERKKKVGVVVLQMKIMGWAFRRPLGMGGWSLPKGWLEREAWVAQLRDGIREVGHWNPIFTRHNNDWEMRDVEALFRILNGQALRRDDEDVMNRWISKKGLFTVKSFYSSLAPCNAREFPSSIVWNFGYRRRLAFLLGKFFGGES</sequence>
<comment type="caution">
    <text evidence="1">The sequence shown here is derived from an EMBL/GenBank/DDBJ whole genome shotgun (WGS) entry which is preliminary data.</text>
</comment>
<proteinExistence type="predicted"/>